<reference evidence="2 3" key="1">
    <citation type="submission" date="2018-08" db="EMBL/GenBank/DDBJ databases">
        <title>Streptomyces NEAU-D10 sp. nov., a novel Actinomycete isolated from soil.</title>
        <authorList>
            <person name="Jin L."/>
        </authorList>
    </citation>
    <scope>NUCLEOTIDE SEQUENCE [LARGE SCALE GENOMIC DNA]</scope>
    <source>
        <strain evidence="2 3">NEAU-D10</strain>
    </source>
</reference>
<keyword evidence="3" id="KW-1185">Reference proteome</keyword>
<feature type="compositionally biased region" description="Polar residues" evidence="1">
    <location>
        <begin position="147"/>
        <end position="160"/>
    </location>
</feature>
<dbReference type="AlphaFoldDB" id="A0A371Q4F5"/>
<protein>
    <submittedName>
        <fullName evidence="2">Uncharacterized protein</fullName>
    </submittedName>
</protein>
<evidence type="ECO:0000256" key="1">
    <source>
        <dbReference type="SAM" id="MobiDB-lite"/>
    </source>
</evidence>
<evidence type="ECO:0000313" key="2">
    <source>
        <dbReference type="EMBL" id="REK89552.1"/>
    </source>
</evidence>
<accession>A0A371Q4F5</accession>
<sequence length="160" mass="17830">MFGMIVTMAASTMRLRFTDFLADPHDPDVMRRALEIEADVMTFEGGTATFWSRGVEVCSYPVEVLVSVETQGENASSADSRKYTVEDVRKQHRNAYQKWSAEDDERLLDMHDTGSSVEELAECFGRQPSAIRSRLDKLGADAEDSGVTPTVSQQSEVPPF</sequence>
<dbReference type="Proteomes" id="UP000262477">
    <property type="component" value="Unassembled WGS sequence"/>
</dbReference>
<proteinExistence type="predicted"/>
<gene>
    <name evidence="2" type="ORF">DY245_14965</name>
</gene>
<evidence type="ECO:0000313" key="3">
    <source>
        <dbReference type="Proteomes" id="UP000262477"/>
    </source>
</evidence>
<name>A0A371Q4F5_STRIH</name>
<organism evidence="2 3">
    <name type="scientific">Streptomyces inhibens</name>
    <dbReference type="NCBI Taxonomy" id="2293571"/>
    <lineage>
        <taxon>Bacteria</taxon>
        <taxon>Bacillati</taxon>
        <taxon>Actinomycetota</taxon>
        <taxon>Actinomycetes</taxon>
        <taxon>Kitasatosporales</taxon>
        <taxon>Streptomycetaceae</taxon>
        <taxon>Streptomyces</taxon>
    </lineage>
</organism>
<dbReference type="EMBL" id="QUAC01000117">
    <property type="protein sequence ID" value="REK89552.1"/>
    <property type="molecule type" value="Genomic_DNA"/>
</dbReference>
<comment type="caution">
    <text evidence="2">The sequence shown here is derived from an EMBL/GenBank/DDBJ whole genome shotgun (WGS) entry which is preliminary data.</text>
</comment>
<feature type="region of interest" description="Disordered" evidence="1">
    <location>
        <begin position="134"/>
        <end position="160"/>
    </location>
</feature>